<evidence type="ECO:0000256" key="1">
    <source>
        <dbReference type="SAM" id="SignalP"/>
    </source>
</evidence>
<keyword evidence="3" id="KW-1185">Reference proteome</keyword>
<organism evidence="2 3">
    <name type="scientific">Cellulomonas phragmiteti</name>
    <dbReference type="NCBI Taxonomy" id="478780"/>
    <lineage>
        <taxon>Bacteria</taxon>
        <taxon>Bacillati</taxon>
        <taxon>Actinomycetota</taxon>
        <taxon>Actinomycetes</taxon>
        <taxon>Micrococcales</taxon>
        <taxon>Cellulomonadaceae</taxon>
        <taxon>Cellulomonas</taxon>
    </lineage>
</organism>
<accession>A0ABQ4DQT5</accession>
<feature type="signal peptide" evidence="1">
    <location>
        <begin position="1"/>
        <end position="28"/>
    </location>
</feature>
<dbReference type="Proteomes" id="UP000614741">
    <property type="component" value="Unassembled WGS sequence"/>
</dbReference>
<sequence>MAFKTRQATAVAALSALLLVLPAGSASAAYYDETIRSCTFRHTWFFDSDWAASEDRNNGCSIVGVRIYINPPGTSTTVSPGWLYDGTYARQSGKEMVDHIGAGTY</sequence>
<gene>
    <name evidence="2" type="ORF">Cph01nite_31090</name>
</gene>
<keyword evidence="1" id="KW-0732">Signal</keyword>
<comment type="caution">
    <text evidence="2">The sequence shown here is derived from an EMBL/GenBank/DDBJ whole genome shotgun (WGS) entry which is preliminary data.</text>
</comment>
<name>A0ABQ4DQT5_9CELL</name>
<protein>
    <submittedName>
        <fullName evidence="2">Uncharacterized protein</fullName>
    </submittedName>
</protein>
<evidence type="ECO:0000313" key="3">
    <source>
        <dbReference type="Proteomes" id="UP000614741"/>
    </source>
</evidence>
<proteinExistence type="predicted"/>
<feature type="chain" id="PRO_5047164560" evidence="1">
    <location>
        <begin position="29"/>
        <end position="105"/>
    </location>
</feature>
<evidence type="ECO:0000313" key="2">
    <source>
        <dbReference type="EMBL" id="GIG41347.1"/>
    </source>
</evidence>
<dbReference type="RefSeq" id="WP_203675636.1">
    <property type="nucleotide sequence ID" value="NZ_BONP01000024.1"/>
</dbReference>
<reference evidence="2 3" key="1">
    <citation type="submission" date="2021-01" db="EMBL/GenBank/DDBJ databases">
        <title>Whole genome shotgun sequence of Cellulomonas phragmiteti NBRC 110785.</title>
        <authorList>
            <person name="Komaki H."/>
            <person name="Tamura T."/>
        </authorList>
    </citation>
    <scope>NUCLEOTIDE SEQUENCE [LARGE SCALE GENOMIC DNA]</scope>
    <source>
        <strain evidence="2 3">NBRC 110785</strain>
    </source>
</reference>
<dbReference type="EMBL" id="BONP01000024">
    <property type="protein sequence ID" value="GIG41347.1"/>
    <property type="molecule type" value="Genomic_DNA"/>
</dbReference>